<gene>
    <name evidence="2" type="ORF">PIB30_089747</name>
</gene>
<name>A0ABU6ZSQ5_9FABA</name>
<dbReference type="Pfam" id="PF20167">
    <property type="entry name" value="Transposase_32"/>
    <property type="match status" value="1"/>
</dbReference>
<protein>
    <recommendedName>
        <fullName evidence="1">Putative plant transposon protein domain-containing protein</fullName>
    </recommendedName>
</protein>
<comment type="caution">
    <text evidence="2">The sequence shown here is derived from an EMBL/GenBank/DDBJ whole genome shotgun (WGS) entry which is preliminary data.</text>
</comment>
<accession>A0ABU6ZSQ5</accession>
<evidence type="ECO:0000259" key="1">
    <source>
        <dbReference type="Pfam" id="PF20167"/>
    </source>
</evidence>
<dbReference type="EMBL" id="JASCZI010273554">
    <property type="protein sequence ID" value="MED6225022.1"/>
    <property type="molecule type" value="Genomic_DNA"/>
</dbReference>
<evidence type="ECO:0000313" key="3">
    <source>
        <dbReference type="Proteomes" id="UP001341840"/>
    </source>
</evidence>
<proteinExistence type="predicted"/>
<dbReference type="InterPro" id="IPR046796">
    <property type="entry name" value="Transposase_32_dom"/>
</dbReference>
<evidence type="ECO:0000313" key="2">
    <source>
        <dbReference type="EMBL" id="MED6225022.1"/>
    </source>
</evidence>
<dbReference type="Proteomes" id="UP001341840">
    <property type="component" value="Unassembled WGS sequence"/>
</dbReference>
<organism evidence="2 3">
    <name type="scientific">Stylosanthes scabra</name>
    <dbReference type="NCBI Taxonomy" id="79078"/>
    <lineage>
        <taxon>Eukaryota</taxon>
        <taxon>Viridiplantae</taxon>
        <taxon>Streptophyta</taxon>
        <taxon>Embryophyta</taxon>
        <taxon>Tracheophyta</taxon>
        <taxon>Spermatophyta</taxon>
        <taxon>Magnoliopsida</taxon>
        <taxon>eudicotyledons</taxon>
        <taxon>Gunneridae</taxon>
        <taxon>Pentapetalae</taxon>
        <taxon>rosids</taxon>
        <taxon>fabids</taxon>
        <taxon>Fabales</taxon>
        <taxon>Fabaceae</taxon>
        <taxon>Papilionoideae</taxon>
        <taxon>50 kb inversion clade</taxon>
        <taxon>dalbergioids sensu lato</taxon>
        <taxon>Dalbergieae</taxon>
        <taxon>Pterocarpus clade</taxon>
        <taxon>Stylosanthes</taxon>
    </lineage>
</organism>
<feature type="domain" description="Putative plant transposon protein" evidence="1">
    <location>
        <begin position="2"/>
        <end position="160"/>
    </location>
</feature>
<sequence>MIQEFYANATRSEEEMEGLDEHPYKSYVRGKEIDFSPANIRRVMRFKEATPGAENNYDNRQSYDQQLDQVLRDLCIPGATWKMGKGRDPKPIQLRRQELLPLARGWQEFIIHNIFPISNKSDVTTARAVLIHSITIQGLGRKGKLGFPSTIYKLCKDAKVRMREFSNLGLIPEGRYITAEVMETIRVPRIVQQHQPMNEDEDHEMPEYLPENETDFGNVQHEQQHHQFQQPLQQQYHHQQPPYEDYHQFQQTMMEQQQQGFNSINEMLAGMQLQQQNMFQGLQTTQNQYLEELRALKTRQDELFSNQNNQYNMIRQEQDLMGKEIQDLKKYQVNTTMMGANKNEIDQLVSKVGEQQHQYTEAMRQLKEWTRNASARECYAVWAHQQANPNLIEMPVHKVTKQIYNTLENDRPMFHGFLKSEGNHPNLHHHNQLITQLHNQTNRSGHIVMHGHHL</sequence>
<keyword evidence="3" id="KW-1185">Reference proteome</keyword>
<reference evidence="2 3" key="1">
    <citation type="journal article" date="2023" name="Plants (Basel)">
        <title>Bridging the Gap: Combining Genomics and Transcriptomics Approaches to Understand Stylosanthes scabra, an Orphan Legume from the Brazilian Caatinga.</title>
        <authorList>
            <person name="Ferreira-Neto J.R.C."/>
            <person name="da Silva M.D."/>
            <person name="Binneck E."/>
            <person name="de Melo N.F."/>
            <person name="da Silva R.H."/>
            <person name="de Melo A.L.T.M."/>
            <person name="Pandolfi V."/>
            <person name="Bustamante F.O."/>
            <person name="Brasileiro-Vidal A.C."/>
            <person name="Benko-Iseppon A.M."/>
        </authorList>
    </citation>
    <scope>NUCLEOTIDE SEQUENCE [LARGE SCALE GENOMIC DNA]</scope>
    <source>
        <tissue evidence="2">Leaves</tissue>
    </source>
</reference>